<dbReference type="InterPro" id="IPR032675">
    <property type="entry name" value="LRR_dom_sf"/>
</dbReference>
<evidence type="ECO:0000256" key="1">
    <source>
        <dbReference type="ARBA" id="ARBA00004123"/>
    </source>
</evidence>
<feature type="compositionally biased region" description="Polar residues" evidence="6">
    <location>
        <begin position="155"/>
        <end position="165"/>
    </location>
</feature>
<keyword evidence="2" id="KW-0805">Transcription regulation</keyword>
<feature type="compositionally biased region" description="Acidic residues" evidence="6">
    <location>
        <begin position="530"/>
        <end position="543"/>
    </location>
</feature>
<dbReference type="SUPFAM" id="SSF52047">
    <property type="entry name" value="RNI-like"/>
    <property type="match status" value="1"/>
</dbReference>
<name>E3KAT6_PUCGT</name>
<reference evidence="8" key="2">
    <citation type="journal article" date="2011" name="Proc. Natl. Acad. Sci. U.S.A.">
        <title>Obligate biotrophy features unraveled by the genomic analysis of rust fungi.</title>
        <authorList>
            <person name="Duplessis S."/>
            <person name="Cuomo C.A."/>
            <person name="Lin Y.-C."/>
            <person name="Aerts A."/>
            <person name="Tisserant E."/>
            <person name="Veneault-Fourrey C."/>
            <person name="Joly D.L."/>
            <person name="Hacquard S."/>
            <person name="Amselem J."/>
            <person name="Cantarel B.L."/>
            <person name="Chiu R."/>
            <person name="Coutinho P.M."/>
            <person name="Feau N."/>
            <person name="Field M."/>
            <person name="Frey P."/>
            <person name="Gelhaye E."/>
            <person name="Goldberg J."/>
            <person name="Grabherr M.G."/>
            <person name="Kodira C.D."/>
            <person name="Kohler A."/>
            <person name="Kuees U."/>
            <person name="Lindquist E.A."/>
            <person name="Lucas S.M."/>
            <person name="Mago R."/>
            <person name="Mauceli E."/>
            <person name="Morin E."/>
            <person name="Murat C."/>
            <person name="Pangilinan J.L."/>
            <person name="Park R."/>
            <person name="Pearson M."/>
            <person name="Quesneville H."/>
            <person name="Rouhier N."/>
            <person name="Sakthikumar S."/>
            <person name="Salamov A.A."/>
            <person name="Schmutz J."/>
            <person name="Selles B."/>
            <person name="Shapiro H."/>
            <person name="Tanguay P."/>
            <person name="Tuskan G.A."/>
            <person name="Henrissat B."/>
            <person name="Van de Peer Y."/>
            <person name="Rouze P."/>
            <person name="Ellis J.G."/>
            <person name="Dodds P.N."/>
            <person name="Schein J.E."/>
            <person name="Zhong S."/>
            <person name="Hamelin R.C."/>
            <person name="Grigoriev I.V."/>
            <person name="Szabo L.J."/>
            <person name="Martin F."/>
        </authorList>
    </citation>
    <scope>NUCLEOTIDE SEQUENCE [LARGE SCALE GENOMIC DNA]</scope>
    <source>
        <strain evidence="8">CRL 75-36-700-3 / race SCCL</strain>
    </source>
</reference>
<dbReference type="EMBL" id="DS178278">
    <property type="protein sequence ID" value="EFP81345.2"/>
    <property type="molecule type" value="Genomic_DNA"/>
</dbReference>
<dbReference type="GO" id="GO:0000978">
    <property type="term" value="F:RNA polymerase II cis-regulatory region sequence-specific DNA binding"/>
    <property type="evidence" value="ECO:0000318"/>
    <property type="project" value="GO_Central"/>
</dbReference>
<keyword evidence="4" id="KW-0804">Transcription</keyword>
<dbReference type="VEuPathDB" id="FungiDB:PGTG_06966"/>
<dbReference type="GO" id="GO:0006357">
    <property type="term" value="P:regulation of transcription by RNA polymerase II"/>
    <property type="evidence" value="ECO:0000318"/>
    <property type="project" value="GO_Central"/>
</dbReference>
<evidence type="ECO:0000313" key="8">
    <source>
        <dbReference type="Proteomes" id="UP000008783"/>
    </source>
</evidence>
<dbReference type="Proteomes" id="UP000008783">
    <property type="component" value="Unassembled WGS sequence"/>
</dbReference>
<protein>
    <submittedName>
        <fullName evidence="7">Uncharacterized protein</fullName>
    </submittedName>
</protein>
<dbReference type="GeneID" id="10536917"/>
<evidence type="ECO:0000256" key="6">
    <source>
        <dbReference type="SAM" id="MobiDB-lite"/>
    </source>
</evidence>
<dbReference type="GO" id="GO:0005634">
    <property type="term" value="C:nucleus"/>
    <property type="evidence" value="ECO:0007669"/>
    <property type="project" value="UniProtKB-SubCell"/>
</dbReference>
<dbReference type="HOGENOM" id="CLU_040573_0_0_1"/>
<dbReference type="InParanoid" id="E3KAT6"/>
<dbReference type="RefSeq" id="XP_003325764.2">
    <property type="nucleotide sequence ID" value="XM_003325716.2"/>
</dbReference>
<dbReference type="KEGG" id="pgr:PGTG_06966"/>
<feature type="compositionally biased region" description="Acidic residues" evidence="6">
    <location>
        <begin position="571"/>
        <end position="581"/>
    </location>
</feature>
<evidence type="ECO:0000256" key="5">
    <source>
        <dbReference type="ARBA" id="ARBA00023242"/>
    </source>
</evidence>
<organism evidence="7 8">
    <name type="scientific">Puccinia graminis f. sp. tritici (strain CRL 75-36-700-3 / race SCCL)</name>
    <name type="common">Black stem rust fungus</name>
    <dbReference type="NCBI Taxonomy" id="418459"/>
    <lineage>
        <taxon>Eukaryota</taxon>
        <taxon>Fungi</taxon>
        <taxon>Dikarya</taxon>
        <taxon>Basidiomycota</taxon>
        <taxon>Pucciniomycotina</taxon>
        <taxon>Pucciniomycetes</taxon>
        <taxon>Pucciniales</taxon>
        <taxon>Pucciniaceae</taxon>
        <taxon>Puccinia</taxon>
    </lineage>
</organism>
<dbReference type="PANTHER" id="PTHR11988:SF27">
    <property type="entry name" value="GH27708P"/>
    <property type="match status" value="1"/>
</dbReference>
<sequence length="581" mass="65038">MAKLSDLPPELVHRIIDHILPPLPSQLVNENQYAHRDLDHNGIRGIHPRPRPHVLESKGNYGTAREFTINTPVDRINHNAPDVPEVSWPEALPTNPILPLALVNHTFRRCAQETLFKDVALSSQWQAHLFHQALIYPATEDTSGHINPTIDADSSRSSGISPTRQGQLATQVRSLRVKWSGYCSMGIGGGALLCEIIRSCPFLENFAISTAFLIKRCREPILDALASRRYIKDFVVIQDHRLGRTTLQWLADELVDELFTKWEFLETVELVRLHSREAEITSDIDKPIPVLNCALRTLILSDFDLHERELSMLLKSCQKTLRTLQIRGPGRRLDRPGLCQVLKECTSPDLESLTIELDNLWHLFYLRSKNDSSDNPDTNRGLLDIVFKSSALNKLKSLSLTGVLTGSEFFNLLPQSIVKLTWARSGTPPAPFLKALSSWRENENLADPCGLPGPQFDSAAGGSGRVPWLPNLKCCSVQVGQNWRRQDRQAVRDALEARGVCFHMVHTPGFDTWDEHWDRKNLQGAGQMVEDTEDEDDSPEEGDNQPLGVGLGQGEEEDGLDEDNGTLGGGTDDEDDVFDDD</sequence>
<comment type="subcellular location">
    <subcellularLocation>
        <location evidence="1">Nucleus</location>
    </subcellularLocation>
</comment>
<feature type="region of interest" description="Disordered" evidence="6">
    <location>
        <begin position="145"/>
        <end position="165"/>
    </location>
</feature>
<evidence type="ECO:0000256" key="4">
    <source>
        <dbReference type="ARBA" id="ARBA00023163"/>
    </source>
</evidence>
<dbReference type="OrthoDB" id="2498699at2759"/>
<accession>E3KAT6</accession>
<keyword evidence="5" id="KW-0539">Nucleus</keyword>
<reference key="1">
    <citation type="submission" date="2007-01" db="EMBL/GenBank/DDBJ databases">
        <title>The Genome Sequence of Puccinia graminis f. sp. tritici Strain CRL 75-36-700-3.</title>
        <authorList>
            <consortium name="The Broad Institute Genome Sequencing Platform"/>
            <person name="Birren B."/>
            <person name="Lander E."/>
            <person name="Galagan J."/>
            <person name="Nusbaum C."/>
            <person name="Devon K."/>
            <person name="Cuomo C."/>
            <person name="Jaffe D."/>
            <person name="Butler J."/>
            <person name="Alvarez P."/>
            <person name="Gnerre S."/>
            <person name="Grabherr M."/>
            <person name="Mauceli E."/>
            <person name="Brockman W."/>
            <person name="Young S."/>
            <person name="LaButti K."/>
            <person name="Sykes S."/>
            <person name="DeCaprio D."/>
            <person name="Crawford M."/>
            <person name="Koehrsen M."/>
            <person name="Engels R."/>
            <person name="Montgomery P."/>
            <person name="Pearson M."/>
            <person name="Howarth C."/>
            <person name="Larson L."/>
            <person name="White J."/>
            <person name="Zeng Q."/>
            <person name="Kodira C."/>
            <person name="Yandava C."/>
            <person name="Alvarado L."/>
            <person name="O'Leary S."/>
            <person name="Szabo L."/>
            <person name="Dean R."/>
            <person name="Schein J."/>
        </authorList>
    </citation>
    <scope>NUCLEOTIDE SEQUENCE</scope>
    <source>
        <strain>CRL 75-36-700-3</strain>
    </source>
</reference>
<keyword evidence="3" id="KW-0238">DNA-binding</keyword>
<evidence type="ECO:0000256" key="2">
    <source>
        <dbReference type="ARBA" id="ARBA00023015"/>
    </source>
</evidence>
<dbReference type="AlphaFoldDB" id="E3KAT6"/>
<dbReference type="eggNOG" id="ENOG502SUWC">
    <property type="taxonomic scope" value="Eukaryota"/>
</dbReference>
<proteinExistence type="predicted"/>
<dbReference type="PANTHER" id="PTHR11988">
    <property type="entry name" value="THYROTROPH EMBRYONIC FACTOR RELATED"/>
    <property type="match status" value="1"/>
</dbReference>
<gene>
    <name evidence="7" type="ORF">PGTG_06966</name>
</gene>
<evidence type="ECO:0000256" key="3">
    <source>
        <dbReference type="ARBA" id="ARBA00023125"/>
    </source>
</evidence>
<keyword evidence="8" id="KW-1185">Reference proteome</keyword>
<dbReference type="GO" id="GO:0000981">
    <property type="term" value="F:DNA-binding transcription factor activity, RNA polymerase II-specific"/>
    <property type="evidence" value="ECO:0000318"/>
    <property type="project" value="GO_Central"/>
</dbReference>
<dbReference type="Gene3D" id="3.80.10.10">
    <property type="entry name" value="Ribonuclease Inhibitor"/>
    <property type="match status" value="1"/>
</dbReference>
<evidence type="ECO:0000313" key="7">
    <source>
        <dbReference type="EMBL" id="EFP81345.2"/>
    </source>
</evidence>
<feature type="region of interest" description="Disordered" evidence="6">
    <location>
        <begin position="527"/>
        <end position="581"/>
    </location>
</feature>
<feature type="compositionally biased region" description="Acidic residues" evidence="6">
    <location>
        <begin position="554"/>
        <end position="564"/>
    </location>
</feature>
<dbReference type="InterPro" id="IPR040223">
    <property type="entry name" value="PAR_bZIP"/>
</dbReference>